<accession>A0A7T8HI73</accession>
<organism evidence="1 2">
    <name type="scientific">Caligus rogercresseyi</name>
    <name type="common">Sea louse</name>
    <dbReference type="NCBI Taxonomy" id="217165"/>
    <lineage>
        <taxon>Eukaryota</taxon>
        <taxon>Metazoa</taxon>
        <taxon>Ecdysozoa</taxon>
        <taxon>Arthropoda</taxon>
        <taxon>Crustacea</taxon>
        <taxon>Multicrustacea</taxon>
        <taxon>Hexanauplia</taxon>
        <taxon>Copepoda</taxon>
        <taxon>Siphonostomatoida</taxon>
        <taxon>Caligidae</taxon>
        <taxon>Caligus</taxon>
    </lineage>
</organism>
<protein>
    <submittedName>
        <fullName evidence="1">Uncharacterized protein</fullName>
    </submittedName>
</protein>
<proteinExistence type="predicted"/>
<dbReference type="AlphaFoldDB" id="A0A7T8HI73"/>
<reference evidence="2" key="1">
    <citation type="submission" date="2021-01" db="EMBL/GenBank/DDBJ databases">
        <title>Caligus Genome Assembly.</title>
        <authorList>
            <person name="Gallardo-Escarate C."/>
        </authorList>
    </citation>
    <scope>NUCLEOTIDE SEQUENCE [LARGE SCALE GENOMIC DNA]</scope>
</reference>
<feature type="non-terminal residue" evidence="1">
    <location>
        <position position="1"/>
    </location>
</feature>
<dbReference type="EMBL" id="CP045896">
    <property type="protein sequence ID" value="QQP50236.1"/>
    <property type="molecule type" value="Genomic_DNA"/>
</dbReference>
<evidence type="ECO:0000313" key="1">
    <source>
        <dbReference type="EMBL" id="QQP50236.1"/>
    </source>
</evidence>
<name>A0A7T8HI73_CALRO</name>
<evidence type="ECO:0000313" key="2">
    <source>
        <dbReference type="Proteomes" id="UP000595437"/>
    </source>
</evidence>
<sequence length="102" mass="11731">GTFIAGGVWYFPEEEDWLLAVHPESKCAFQADAVLTKVIGMIYAARSRTAPSPRIWRQSFTERWKPFSKSAFQSELYLTTFYLFTLFPSSPPLLINQLDHLV</sequence>
<keyword evidence="2" id="KW-1185">Reference proteome</keyword>
<gene>
    <name evidence="1" type="ORF">FKW44_011167</name>
</gene>
<dbReference type="Proteomes" id="UP000595437">
    <property type="component" value="Chromosome 7"/>
</dbReference>